<organism evidence="11 12">
    <name type="scientific">Nematocida parisii (strain ERTm3)</name>
    <name type="common">Nematode killer fungus</name>
    <dbReference type="NCBI Taxonomy" id="935791"/>
    <lineage>
        <taxon>Eukaryota</taxon>
        <taxon>Fungi</taxon>
        <taxon>Fungi incertae sedis</taxon>
        <taxon>Microsporidia</taxon>
        <taxon>Nematocida</taxon>
    </lineage>
</organism>
<keyword evidence="5 8" id="KW-0653">Protein transport</keyword>
<evidence type="ECO:0000256" key="8">
    <source>
        <dbReference type="RuleBase" id="RU364018"/>
    </source>
</evidence>
<dbReference type="HOGENOM" id="CLU_660719_0_0_1"/>
<dbReference type="InterPro" id="IPR027059">
    <property type="entry name" value="Coatomer_dsu"/>
</dbReference>
<dbReference type="EMBL" id="GL870877">
    <property type="protein sequence ID" value="EIJ88865.1"/>
    <property type="molecule type" value="Genomic_DNA"/>
</dbReference>
<keyword evidence="3 8" id="KW-0963">Cytoplasm</keyword>
<dbReference type="OMA" id="MKWALDE"/>
<evidence type="ECO:0000313" key="11">
    <source>
        <dbReference type="EMBL" id="EIJ88865.1"/>
    </source>
</evidence>
<dbReference type="STRING" id="935791.I3EI18"/>
<evidence type="ECO:0000256" key="1">
    <source>
        <dbReference type="ARBA" id="ARBA00010516"/>
    </source>
</evidence>
<protein>
    <recommendedName>
        <fullName evidence="8">Coatomer subunit delta</fullName>
    </recommendedName>
</protein>
<dbReference type="OrthoDB" id="10266042at2759"/>
<evidence type="ECO:0000256" key="3">
    <source>
        <dbReference type="ARBA" id="ARBA00022490"/>
    </source>
</evidence>
<keyword evidence="6 8" id="KW-0333">Golgi apparatus</keyword>
<dbReference type="GO" id="GO:0051645">
    <property type="term" value="P:Golgi localization"/>
    <property type="evidence" value="ECO:0007669"/>
    <property type="project" value="TreeGrafter"/>
</dbReference>
<sequence length="416" mass="47060">MLAAVLLLSETGSHIARPLVEMDKEKILQIIEVFLDTKGKKAHSTVLHSEIGTFFYQDIDELSVIVLADKEDRRISDSLKTVEVLSKSLIRNVSLESNEIFLLLSIIDEIFTKDGVINRSVEEITRIINIQSNDEILHEMIMKGKEKEMEKAAKMRKLHPAIDEITKEMEEIRILKKDLKEMPVSAINSRESKAVPEVKRSKPLIEKMNNGINLVTQQKHTATINSETEAVKAEGVGELLIRITDEEYSNISIDLNKSKPRNARAHPSVDKKEFSNGRIVPKTDIPCNTTLTLMKWALDEVDMPIDVSFWQTEVSEERYKFFIEITATADVKKVIVKVPIKRVSDMELLNGKVCGDYIIGEIEDLSKDESKSVEFSGLCDNTDSLFPFHVEYTVEESKTLSPLKITSVHMADATES</sequence>
<comment type="subcellular location">
    <subcellularLocation>
        <location evidence="8 9">Cytoplasm</location>
    </subcellularLocation>
    <subcellularLocation>
        <location evidence="8 9">Cytoplasmic vesicle</location>
        <location evidence="8 9">COPI-coated vesicle membrane</location>
        <topology evidence="8 9">Peripheral membrane protein</topology>
        <orientation evidence="8 9">Cytoplasmic side</orientation>
    </subcellularLocation>
    <subcellularLocation>
        <location evidence="8 9">Golgi apparatus membrane</location>
        <topology evidence="8 9">Peripheral membrane protein</topology>
        <orientation evidence="8 9">Cytoplasmic side</orientation>
    </subcellularLocation>
</comment>
<accession>I3EI18</accession>
<dbReference type="InterPro" id="IPR028565">
    <property type="entry name" value="MHD"/>
</dbReference>
<dbReference type="InParanoid" id="I3EI18"/>
<comment type="subunit">
    <text evidence="8">Oligomeric complex that consists of at least the alpha, beta, beta', gamma, delta, epsilon and zeta subunits.</text>
</comment>
<evidence type="ECO:0000256" key="6">
    <source>
        <dbReference type="ARBA" id="ARBA00023034"/>
    </source>
</evidence>
<gene>
    <name evidence="11" type="ORF">NEQG_00684</name>
</gene>
<evidence type="ECO:0000313" key="12">
    <source>
        <dbReference type="Proteomes" id="UP000002872"/>
    </source>
</evidence>
<dbReference type="GO" id="GO:0006890">
    <property type="term" value="P:retrograde vesicle-mediated transport, Golgi to endoplasmic reticulum"/>
    <property type="evidence" value="ECO:0007669"/>
    <property type="project" value="UniProtKB-UniRule"/>
</dbReference>
<dbReference type="PANTHER" id="PTHR10121">
    <property type="entry name" value="COATOMER SUBUNIT DELTA"/>
    <property type="match status" value="1"/>
</dbReference>
<dbReference type="PROSITE" id="PS51072">
    <property type="entry name" value="MHD"/>
    <property type="match status" value="1"/>
</dbReference>
<keyword evidence="7 8" id="KW-0968">Cytoplasmic vesicle</keyword>
<dbReference type="GO" id="GO:0015031">
    <property type="term" value="P:protein transport"/>
    <property type="evidence" value="ECO:0007669"/>
    <property type="project" value="UniProtKB-KW"/>
</dbReference>
<evidence type="ECO:0000259" key="10">
    <source>
        <dbReference type="PROSITE" id="PS51072"/>
    </source>
</evidence>
<evidence type="ECO:0000256" key="2">
    <source>
        <dbReference type="ARBA" id="ARBA00022448"/>
    </source>
</evidence>
<feature type="non-terminal residue" evidence="11">
    <location>
        <position position="416"/>
    </location>
</feature>
<keyword evidence="4 8" id="KW-0931">ER-Golgi transport</keyword>
<evidence type="ECO:0000256" key="4">
    <source>
        <dbReference type="ARBA" id="ARBA00022892"/>
    </source>
</evidence>
<evidence type="ECO:0000256" key="5">
    <source>
        <dbReference type="ARBA" id="ARBA00022927"/>
    </source>
</evidence>
<dbReference type="AlphaFoldDB" id="I3EI18"/>
<keyword evidence="8" id="KW-0472">Membrane</keyword>
<comment type="function">
    <text evidence="8">The coatomer is a cytosolic protein complex that binds to dilysine motifs and reversibly associates with Golgi non-clathrin-coated vesicles, which further mediate biosynthetic protein transport from the ER, via the Golgi up to the trans Golgi network. Coatomer complex is required for budding from Golgi membranes, and is essential for the retrograde Golgi-to-ER transport of dilysine-tagged proteins.</text>
</comment>
<dbReference type="Proteomes" id="UP000002872">
    <property type="component" value="Unassembled WGS sequence"/>
</dbReference>
<dbReference type="SUPFAM" id="SSF49447">
    <property type="entry name" value="Second domain of Mu2 adaptin subunit (ap50) of ap2 adaptor"/>
    <property type="match status" value="1"/>
</dbReference>
<dbReference type="PANTHER" id="PTHR10121:SF0">
    <property type="entry name" value="COATOMER SUBUNIT DELTA"/>
    <property type="match status" value="1"/>
</dbReference>
<feature type="domain" description="MHD" evidence="10">
    <location>
        <begin position="209"/>
        <end position="416"/>
    </location>
</feature>
<keyword evidence="2 8" id="KW-0813">Transport</keyword>
<dbReference type="GO" id="GO:0030126">
    <property type="term" value="C:COPI vesicle coat"/>
    <property type="evidence" value="ECO:0007669"/>
    <property type="project" value="UniProtKB-UniRule"/>
</dbReference>
<evidence type="ECO:0000256" key="9">
    <source>
        <dbReference type="RuleBase" id="RU366052"/>
    </source>
</evidence>
<dbReference type="VEuPathDB" id="MicrosporidiaDB:NEQG_00684"/>
<dbReference type="InterPro" id="IPR036168">
    <property type="entry name" value="AP2_Mu_C_sf"/>
</dbReference>
<keyword evidence="12" id="KW-1185">Reference proteome</keyword>
<dbReference type="GO" id="GO:0000139">
    <property type="term" value="C:Golgi membrane"/>
    <property type="evidence" value="ECO:0007669"/>
    <property type="project" value="UniProtKB-SubCell"/>
</dbReference>
<reference evidence="11" key="1">
    <citation type="submission" date="2011-01" db="EMBL/GenBank/DDBJ databases">
        <title>The Genome Sequence of Nematocida parisii strain ERTm3.</title>
        <authorList>
            <consortium name="The Broad Institute Genome Sequencing Platform"/>
            <consortium name="The Broad Institute Genome Sequencing Center for Infectious Disease"/>
            <person name="Cuomo C."/>
            <person name="Troemel E."/>
            <person name="Young S.K."/>
            <person name="Zeng Q."/>
            <person name="Gargeya S."/>
            <person name="Fitzgerald M."/>
            <person name="Haas B."/>
            <person name="Abouelleil A."/>
            <person name="Alvarado L."/>
            <person name="Arachchi H.M."/>
            <person name="Berlin A."/>
            <person name="Chapman S.B."/>
            <person name="Gearin G."/>
            <person name="Goldberg J."/>
            <person name="Griggs A."/>
            <person name="Gujja S."/>
            <person name="Hansen M."/>
            <person name="Heiman D."/>
            <person name="Howarth C."/>
            <person name="Larimer J."/>
            <person name="Lui A."/>
            <person name="MacDonald P.J.P."/>
            <person name="McCowen C."/>
            <person name="Montmayeur A."/>
            <person name="Murphy C."/>
            <person name="Neiman D."/>
            <person name="Pearson M."/>
            <person name="Priest M."/>
            <person name="Roberts A."/>
            <person name="Saif S."/>
            <person name="Shea T."/>
            <person name="Sisk P."/>
            <person name="Stolte C."/>
            <person name="Sykes S."/>
            <person name="Wortman J."/>
            <person name="Nusbaum C."/>
            <person name="Birren B."/>
        </authorList>
    </citation>
    <scope>NUCLEOTIDE SEQUENCE</scope>
    <source>
        <strain evidence="11">ERTm3</strain>
    </source>
</reference>
<proteinExistence type="inferred from homology"/>
<name>I3EI18_NEMP3</name>
<evidence type="ECO:0000256" key="7">
    <source>
        <dbReference type="ARBA" id="ARBA00023329"/>
    </source>
</evidence>
<comment type="similarity">
    <text evidence="1 8">Belongs to the adaptor complexes medium subunit family. Delta-COP subfamily.</text>
</comment>
<dbReference type="GO" id="GO:0006888">
    <property type="term" value="P:endoplasmic reticulum to Golgi vesicle-mediated transport"/>
    <property type="evidence" value="ECO:0007669"/>
    <property type="project" value="TreeGrafter"/>
</dbReference>